<evidence type="ECO:0000256" key="3">
    <source>
        <dbReference type="ARBA" id="ARBA00022737"/>
    </source>
</evidence>
<dbReference type="GO" id="GO:0003677">
    <property type="term" value="F:DNA binding"/>
    <property type="evidence" value="ECO:0007669"/>
    <property type="project" value="InterPro"/>
</dbReference>
<dbReference type="PANTHER" id="PTHR46630:SF1">
    <property type="entry name" value="TETRATRICOPEPTIDE REPEAT PROTEIN 29"/>
    <property type="match status" value="1"/>
</dbReference>
<feature type="signal peptide" evidence="8">
    <location>
        <begin position="1"/>
        <end position="16"/>
    </location>
</feature>
<comment type="subcellular location">
    <subcellularLocation>
        <location evidence="1">Cytoplasm</location>
    </subcellularLocation>
</comment>
<keyword evidence="7" id="KW-0812">Transmembrane</keyword>
<evidence type="ECO:0000256" key="6">
    <source>
        <dbReference type="SAM" id="Coils"/>
    </source>
</evidence>
<dbReference type="SUPFAM" id="SSF48452">
    <property type="entry name" value="TPR-like"/>
    <property type="match status" value="2"/>
</dbReference>
<dbReference type="InterPro" id="IPR016032">
    <property type="entry name" value="Sig_transdc_resp-reg_C-effctor"/>
</dbReference>
<keyword evidence="10" id="KW-1185">Reference proteome</keyword>
<dbReference type="InterPro" id="IPR036388">
    <property type="entry name" value="WH-like_DNA-bd_sf"/>
</dbReference>
<accession>A0A1G6NFR7</accession>
<dbReference type="STRING" id="1285928.SAMN04487894_103246"/>
<dbReference type="Proteomes" id="UP000198757">
    <property type="component" value="Unassembled WGS sequence"/>
</dbReference>
<reference evidence="10" key="1">
    <citation type="submission" date="2016-10" db="EMBL/GenBank/DDBJ databases">
        <authorList>
            <person name="Varghese N."/>
            <person name="Submissions S."/>
        </authorList>
    </citation>
    <scope>NUCLEOTIDE SEQUENCE [LARGE SCALE GENOMIC DNA]</scope>
    <source>
        <strain evidence="10">DSM 25811 / CCM 8410 / LMG 26954 / E90</strain>
    </source>
</reference>
<dbReference type="AlphaFoldDB" id="A0A1G6NFR7"/>
<evidence type="ECO:0000256" key="5">
    <source>
        <dbReference type="ARBA" id="ARBA00038253"/>
    </source>
</evidence>
<dbReference type="SUPFAM" id="SSF46894">
    <property type="entry name" value="C-terminal effector domain of the bipartite response regulators"/>
    <property type="match status" value="1"/>
</dbReference>
<dbReference type="InterPro" id="IPR011990">
    <property type="entry name" value="TPR-like_helical_dom_sf"/>
</dbReference>
<evidence type="ECO:0000256" key="8">
    <source>
        <dbReference type="SAM" id="SignalP"/>
    </source>
</evidence>
<feature type="coiled-coil region" evidence="6">
    <location>
        <begin position="427"/>
        <end position="468"/>
    </location>
</feature>
<feature type="chain" id="PRO_5011626051" evidence="8">
    <location>
        <begin position="17"/>
        <end position="579"/>
    </location>
</feature>
<organism evidence="9 10">
    <name type="scientific">Niabella drilacis (strain DSM 25811 / CCM 8410 / CCUG 62505 / LMG 26954 / E90)</name>
    <dbReference type="NCBI Taxonomy" id="1285928"/>
    <lineage>
        <taxon>Bacteria</taxon>
        <taxon>Pseudomonadati</taxon>
        <taxon>Bacteroidota</taxon>
        <taxon>Chitinophagia</taxon>
        <taxon>Chitinophagales</taxon>
        <taxon>Chitinophagaceae</taxon>
        <taxon>Niabella</taxon>
    </lineage>
</organism>
<evidence type="ECO:0000313" key="9">
    <source>
        <dbReference type="EMBL" id="SDC66166.1"/>
    </source>
</evidence>
<dbReference type="Gene3D" id="1.25.40.10">
    <property type="entry name" value="Tetratricopeptide repeat domain"/>
    <property type="match status" value="2"/>
</dbReference>
<keyword evidence="7" id="KW-1133">Transmembrane helix</keyword>
<dbReference type="PANTHER" id="PTHR46630">
    <property type="entry name" value="TETRATRICOPEPTIDE REPEAT PROTEIN 29"/>
    <property type="match status" value="1"/>
</dbReference>
<sequence>MILFFWCLLFSTASLSQDTGIAPYIAAWNISDKTQSYRSQVFFDSLLIHKDDPLYRKKYLGHIDLLRSYIKKHPDRRLQVRLLMFEIMAAREYGYAQKYYPAIGEAIKMAYPLRDDQLNAELYSIRADIPPSSETHLLYNLKALEIQRRIGFRYFPYTQNRFYGVCASLYSQGEYVRAITYGRECLRLWDIDTVHRDPRVYIFQCDLLGAAYKQLNRYDSARWYYQQILQALRSESSAYMQTLWRGIADGNIGQTYTAEGRYAEALPLLTAYLQNSRKEQDPLNIAMAHNAFARFYFRQKQYASALAAAQEAWKIALPKNIYPELIEAADRMSTIYRQTGPTDSAFYYYDMWNRYREIQREANKNSAFSVIKAQIAFDNLQHSLILAQSVANREKSIRNAILAGIVLLTIIALLLYNKKRVKEQYRLREMELRHANARRDVKEAREKIAAFTRNIIEKNDLIRSLQEQLSNKSPETANPEQLRSYSLLTEEDWEKFRDQFSKAYPAFFSNLRRRMENLTPAMERLAALMFLQLTNYQIANTLGISKDSVARSKRRLRTALNLATDQQMEEEIAVLDTYA</sequence>
<dbReference type="EMBL" id="FMZO01000003">
    <property type="protein sequence ID" value="SDC66166.1"/>
    <property type="molecule type" value="Genomic_DNA"/>
</dbReference>
<protein>
    <submittedName>
        <fullName evidence="9">Tetratricopeptide repeat-containing protein</fullName>
    </submittedName>
</protein>
<dbReference type="Gene3D" id="1.10.10.10">
    <property type="entry name" value="Winged helix-like DNA-binding domain superfamily/Winged helix DNA-binding domain"/>
    <property type="match status" value="1"/>
</dbReference>
<gene>
    <name evidence="9" type="ORF">SAMN04487894_103246</name>
</gene>
<name>A0A1G6NFR7_NIADE</name>
<evidence type="ECO:0000256" key="2">
    <source>
        <dbReference type="ARBA" id="ARBA00022490"/>
    </source>
</evidence>
<dbReference type="GO" id="GO:0005737">
    <property type="term" value="C:cytoplasm"/>
    <property type="evidence" value="ECO:0007669"/>
    <property type="project" value="UniProtKB-SubCell"/>
</dbReference>
<feature type="transmembrane region" description="Helical" evidence="7">
    <location>
        <begin position="397"/>
        <end position="416"/>
    </location>
</feature>
<keyword evidence="6" id="KW-0175">Coiled coil</keyword>
<dbReference type="InterPro" id="IPR051476">
    <property type="entry name" value="Bac_ResReg_Asp_Phosphatase"/>
</dbReference>
<keyword evidence="2" id="KW-0963">Cytoplasm</keyword>
<keyword evidence="3" id="KW-0677">Repeat</keyword>
<evidence type="ECO:0000256" key="7">
    <source>
        <dbReference type="SAM" id="Phobius"/>
    </source>
</evidence>
<keyword evidence="4" id="KW-0802">TPR repeat</keyword>
<evidence type="ECO:0000256" key="1">
    <source>
        <dbReference type="ARBA" id="ARBA00004496"/>
    </source>
</evidence>
<proteinExistence type="inferred from homology"/>
<dbReference type="GO" id="GO:0006355">
    <property type="term" value="P:regulation of DNA-templated transcription"/>
    <property type="evidence" value="ECO:0007669"/>
    <property type="project" value="InterPro"/>
</dbReference>
<keyword evidence="7" id="KW-0472">Membrane</keyword>
<keyword evidence="8" id="KW-0732">Signal</keyword>
<evidence type="ECO:0000256" key="4">
    <source>
        <dbReference type="ARBA" id="ARBA00022803"/>
    </source>
</evidence>
<comment type="similarity">
    <text evidence="5">Belongs to the Rap family.</text>
</comment>
<evidence type="ECO:0000313" key="10">
    <source>
        <dbReference type="Proteomes" id="UP000198757"/>
    </source>
</evidence>